<protein>
    <recommendedName>
        <fullName evidence="6 7">Polyphosphate kinase</fullName>
        <ecNumber evidence="6 7">2.7.4.1</ecNumber>
    </recommendedName>
    <alternativeName>
        <fullName evidence="6">ATP-polyphosphate phosphotransferase</fullName>
    </alternativeName>
    <alternativeName>
        <fullName evidence="6">Polyphosphoric acid kinase</fullName>
    </alternativeName>
</protein>
<dbReference type="EMBL" id="LGCM01000001">
    <property type="protein sequence ID" value="KPL91980.1"/>
    <property type="molecule type" value="Genomic_DNA"/>
</dbReference>
<dbReference type="Gene3D" id="1.20.58.310">
    <property type="entry name" value="Polyphosphate kinase N-terminal domain"/>
    <property type="match status" value="1"/>
</dbReference>
<dbReference type="GO" id="GO:0008976">
    <property type="term" value="F:polyphosphate kinase activity"/>
    <property type="evidence" value="ECO:0007669"/>
    <property type="project" value="UniProtKB-UniRule"/>
</dbReference>
<proteinExistence type="inferred from homology"/>
<keyword evidence="6" id="KW-0460">Magnesium</keyword>
<feature type="active site" description="Phosphohistidine intermediate" evidence="6">
    <location>
        <position position="466"/>
    </location>
</feature>
<dbReference type="SUPFAM" id="SSF143724">
    <property type="entry name" value="PHP14-like"/>
    <property type="match status" value="1"/>
</dbReference>
<dbReference type="GO" id="GO:0046872">
    <property type="term" value="F:metal ion binding"/>
    <property type="evidence" value="ECO:0007669"/>
    <property type="project" value="UniProtKB-KW"/>
</dbReference>
<dbReference type="NCBIfam" id="TIGR03705">
    <property type="entry name" value="poly_P_kin"/>
    <property type="match status" value="1"/>
</dbReference>
<keyword evidence="2 6" id="KW-0808">Transferase</keyword>
<feature type="binding site" evidence="6">
    <location>
        <position position="624"/>
    </location>
    <ligand>
        <name>ATP</name>
        <dbReference type="ChEBI" id="CHEBI:30616"/>
    </ligand>
</feature>
<feature type="binding site" evidence="6">
    <location>
        <position position="65"/>
    </location>
    <ligand>
        <name>ATP</name>
        <dbReference type="ChEBI" id="CHEBI:30616"/>
    </ligand>
</feature>
<reference evidence="12 13" key="1">
    <citation type="submission" date="2015-07" db="EMBL/GenBank/DDBJ databases">
        <title>Genome sequence of Levilinea saccharolytica DSM 16555.</title>
        <authorList>
            <person name="Hemp J."/>
            <person name="Ward L.M."/>
            <person name="Pace L.A."/>
            <person name="Fischer W.W."/>
        </authorList>
    </citation>
    <scope>NUCLEOTIDE SEQUENCE [LARGE SCALE GENOMIC DNA]</scope>
    <source>
        <strain evidence="12 13">KIBI-1</strain>
    </source>
</reference>
<dbReference type="Pfam" id="PF13090">
    <property type="entry name" value="PP_kinase_C"/>
    <property type="match status" value="1"/>
</dbReference>
<dbReference type="GO" id="GO:0005524">
    <property type="term" value="F:ATP binding"/>
    <property type="evidence" value="ECO:0007669"/>
    <property type="project" value="UniProtKB-KW"/>
</dbReference>
<evidence type="ECO:0000256" key="5">
    <source>
        <dbReference type="ARBA" id="ARBA00022840"/>
    </source>
</evidence>
<keyword evidence="1 6" id="KW-0597">Phosphoprotein</keyword>
<keyword evidence="13" id="KW-1185">Reference proteome</keyword>
<feature type="domain" description="Polyphosphate kinase middle" evidence="8">
    <location>
        <begin position="142"/>
        <end position="330"/>
    </location>
</feature>
<comment type="catalytic activity">
    <reaction evidence="6 7">
        <text>[phosphate](n) + ATP = [phosphate](n+1) + ADP</text>
        <dbReference type="Rhea" id="RHEA:19573"/>
        <dbReference type="Rhea" id="RHEA-COMP:9859"/>
        <dbReference type="Rhea" id="RHEA-COMP:14280"/>
        <dbReference type="ChEBI" id="CHEBI:16838"/>
        <dbReference type="ChEBI" id="CHEBI:30616"/>
        <dbReference type="ChEBI" id="CHEBI:456216"/>
        <dbReference type="EC" id="2.7.4.1"/>
    </reaction>
</comment>
<comment type="similarity">
    <text evidence="6 7">Belongs to the polyphosphate kinase 1 (PPK1) family.</text>
</comment>
<dbReference type="InterPro" id="IPR003414">
    <property type="entry name" value="PP_kinase"/>
</dbReference>
<keyword evidence="4 6" id="KW-0418">Kinase</keyword>
<dbReference type="PANTHER" id="PTHR30218:SF0">
    <property type="entry name" value="POLYPHOSPHATE KINASE"/>
    <property type="match status" value="1"/>
</dbReference>
<dbReference type="InterPro" id="IPR025200">
    <property type="entry name" value="PPK_C_dom2"/>
</dbReference>
<dbReference type="Proteomes" id="UP000050501">
    <property type="component" value="Unassembled WGS sequence"/>
</dbReference>
<evidence type="ECO:0000256" key="3">
    <source>
        <dbReference type="ARBA" id="ARBA00022741"/>
    </source>
</evidence>
<dbReference type="SUPFAM" id="SSF140356">
    <property type="entry name" value="PPK N-terminal domain-like"/>
    <property type="match status" value="1"/>
</dbReference>
<evidence type="ECO:0000259" key="10">
    <source>
        <dbReference type="Pfam" id="PF13090"/>
    </source>
</evidence>
<dbReference type="HAMAP" id="MF_00347">
    <property type="entry name" value="Polyphosphate_kinase"/>
    <property type="match status" value="1"/>
</dbReference>
<evidence type="ECO:0000256" key="6">
    <source>
        <dbReference type="HAMAP-Rule" id="MF_00347"/>
    </source>
</evidence>
<comment type="cofactor">
    <cofactor evidence="6">
        <name>Mg(2+)</name>
        <dbReference type="ChEBI" id="CHEBI:18420"/>
    </cofactor>
</comment>
<feature type="binding site" evidence="6">
    <location>
        <position position="405"/>
    </location>
    <ligand>
        <name>Mg(2+)</name>
        <dbReference type="ChEBI" id="CHEBI:18420"/>
    </ligand>
</feature>
<dbReference type="CDD" id="cd09168">
    <property type="entry name" value="PLDc_PaPPK1_C2_like"/>
    <property type="match status" value="1"/>
</dbReference>
<dbReference type="Gene3D" id="3.30.870.10">
    <property type="entry name" value="Endonuclease Chain A"/>
    <property type="match status" value="2"/>
</dbReference>
<keyword evidence="5 6" id="KW-0067">ATP-binding</keyword>
<feature type="domain" description="Polyphosphate kinase C-terminal" evidence="10">
    <location>
        <begin position="534"/>
        <end position="707"/>
    </location>
</feature>
<dbReference type="NCBIfam" id="NF003918">
    <property type="entry name" value="PRK05443.1-2"/>
    <property type="match status" value="1"/>
</dbReference>
<evidence type="ECO:0000259" key="11">
    <source>
        <dbReference type="Pfam" id="PF17941"/>
    </source>
</evidence>
<feature type="domain" description="Polyphosphate kinase N-terminal" evidence="9">
    <location>
        <begin position="27"/>
        <end position="133"/>
    </location>
</feature>
<dbReference type="PIRSF" id="PIRSF015589">
    <property type="entry name" value="PP_kinase"/>
    <property type="match status" value="1"/>
</dbReference>
<evidence type="ECO:0000259" key="8">
    <source>
        <dbReference type="Pfam" id="PF02503"/>
    </source>
</evidence>
<feature type="domain" description="Polyphosphate kinase C-terminal" evidence="11">
    <location>
        <begin position="362"/>
        <end position="527"/>
    </location>
</feature>
<dbReference type="InterPro" id="IPR036830">
    <property type="entry name" value="PP_kinase_middle_dom_sf"/>
</dbReference>
<evidence type="ECO:0000256" key="7">
    <source>
        <dbReference type="RuleBase" id="RU003800"/>
    </source>
</evidence>
<keyword evidence="6" id="KW-0479">Metal-binding</keyword>
<comment type="PTM">
    <text evidence="6 7">An intermediate of this reaction is the autophosphorylated ppk in which a phosphate is covalently linked to a histidine residue through a N-P bond.</text>
</comment>
<dbReference type="Pfam" id="PF13089">
    <property type="entry name" value="PP_kinase_N"/>
    <property type="match status" value="1"/>
</dbReference>
<evidence type="ECO:0000256" key="1">
    <source>
        <dbReference type="ARBA" id="ARBA00022553"/>
    </source>
</evidence>
<keyword evidence="3 6" id="KW-0547">Nucleotide-binding</keyword>
<gene>
    <name evidence="6" type="primary">ppk</name>
    <name evidence="12" type="ORF">ADN01_00050</name>
</gene>
<dbReference type="EC" id="2.7.4.1" evidence="6 7"/>
<dbReference type="InterPro" id="IPR041108">
    <property type="entry name" value="PP_kinase_C_1"/>
</dbReference>
<dbReference type="InterPro" id="IPR024953">
    <property type="entry name" value="PP_kinase_middle"/>
</dbReference>
<dbReference type="Gene3D" id="3.30.1840.10">
    <property type="entry name" value="Polyphosphate kinase middle domain"/>
    <property type="match status" value="1"/>
</dbReference>
<dbReference type="GO" id="GO:0006799">
    <property type="term" value="P:polyphosphate biosynthetic process"/>
    <property type="evidence" value="ECO:0007669"/>
    <property type="project" value="UniProtKB-UniRule"/>
</dbReference>
<feature type="binding site" evidence="6">
    <location>
        <position position="499"/>
    </location>
    <ligand>
        <name>ATP</name>
        <dbReference type="ChEBI" id="CHEBI:30616"/>
    </ligand>
</feature>
<name>A0A0P6Z416_9CHLR</name>
<sequence length="721" mass="82284">MEHPPAPAPAPASPSEAEIALDSPALYINREISLLQFQRRVLEEAQDPQNPLLERVKFLSIVGSNLEEFFMVRVGGLIMQNEAGVSELSVDGLTPARQLAEIRKLAEKIMNEARTYWNRTLVPELDKAGIHILKYNKLSQRQRETVDRYFDEIVFPVLTPLAVDPGHPFPHISNLSLNLAVVVRDNQNGQRRFARVKVPPSLPQLVPIRRSSGGLRRDGTVPHHHYFIWLDELITNRLEHLFPGLEVIEAFSFHVTRNADIQIQELEALDLLETMEENVRNRRFGAVTRLMVDRDMPEDVRDILIDNMKVDLKNVYILEGPLSLRSVMQIARIDRFDLHDRPYLPAIPPRLRYPPDAPRDAFFTTMRSTNIMLHHPYDSFTPVVDFLRAAARDPNVLAIKMTLYRVGSNSPVVNALLEASRDYGKQVAVLVELKARFDEESNISWAKKLEQEGVHVTYGLLGLKTHSKIALVVRKEGERIRRYVHLGTGNYNHITAQLYEDLSLFTCDDDIASDGTDLFNYLTGYSMKKDYRKLLVAPINLRDRFEELILQEIEAHQQGPYPGHIILKMNALVDKPIIQLLYKASQAGVRIDLVVRGVCCLRPGIPGVSENIAVRSIVGRFLEHSRIYYFHHGGRETILAGSADIMPRNLNQRVEVLFPIEDTRMVRYLRDEVLDVYLRDNIKSRLMLSDGSYERAAPNKGDTLLNAQDYFLASRLRGSHS</sequence>
<evidence type="ECO:0000313" key="13">
    <source>
        <dbReference type="Proteomes" id="UP000050501"/>
    </source>
</evidence>
<feature type="binding site" evidence="6">
    <location>
        <position position="596"/>
    </location>
    <ligand>
        <name>ATP</name>
        <dbReference type="ChEBI" id="CHEBI:30616"/>
    </ligand>
</feature>
<dbReference type="PATRIC" id="fig|229921.5.peg.2929"/>
<comment type="function">
    <text evidence="6 7">Catalyzes the reversible transfer of the terminal phosphate of ATP to form a long-chain polyphosphate (polyP).</text>
</comment>
<feature type="binding site" evidence="6">
    <location>
        <position position="436"/>
    </location>
    <ligand>
        <name>Mg(2+)</name>
        <dbReference type="ChEBI" id="CHEBI:18420"/>
    </ligand>
</feature>
<dbReference type="PANTHER" id="PTHR30218">
    <property type="entry name" value="POLYPHOSPHATE KINASE"/>
    <property type="match status" value="1"/>
</dbReference>
<dbReference type="NCBIfam" id="NF003921">
    <property type="entry name" value="PRK05443.2-2"/>
    <property type="match status" value="1"/>
</dbReference>
<dbReference type="NCBIfam" id="NF003917">
    <property type="entry name" value="PRK05443.1-1"/>
    <property type="match status" value="1"/>
</dbReference>
<dbReference type="GO" id="GO:0009358">
    <property type="term" value="C:polyphosphate kinase complex"/>
    <property type="evidence" value="ECO:0007669"/>
    <property type="project" value="InterPro"/>
</dbReference>
<organism evidence="12 13">
    <name type="scientific">Levilinea saccharolytica</name>
    <dbReference type="NCBI Taxonomy" id="229921"/>
    <lineage>
        <taxon>Bacteria</taxon>
        <taxon>Bacillati</taxon>
        <taxon>Chloroflexota</taxon>
        <taxon>Anaerolineae</taxon>
        <taxon>Anaerolineales</taxon>
        <taxon>Anaerolineaceae</taxon>
        <taxon>Levilinea</taxon>
    </lineage>
</organism>
<accession>A0A0P6Z416</accession>
<dbReference type="Pfam" id="PF17941">
    <property type="entry name" value="PP_kinase_C_1"/>
    <property type="match status" value="1"/>
</dbReference>
<evidence type="ECO:0000259" key="9">
    <source>
        <dbReference type="Pfam" id="PF13089"/>
    </source>
</evidence>
<dbReference type="AlphaFoldDB" id="A0A0P6Z416"/>
<evidence type="ECO:0000313" key="12">
    <source>
        <dbReference type="EMBL" id="KPL91980.1"/>
    </source>
</evidence>
<dbReference type="STRING" id="229921.ADN01_00050"/>
<dbReference type="InterPro" id="IPR025198">
    <property type="entry name" value="PPK_N_dom"/>
</dbReference>
<dbReference type="InterPro" id="IPR036832">
    <property type="entry name" value="PPK_N_dom_sf"/>
</dbReference>
<evidence type="ECO:0000256" key="2">
    <source>
        <dbReference type="ARBA" id="ARBA00022679"/>
    </source>
</evidence>
<dbReference type="SUPFAM" id="SSF56024">
    <property type="entry name" value="Phospholipase D/nuclease"/>
    <property type="match status" value="2"/>
</dbReference>
<evidence type="ECO:0000256" key="4">
    <source>
        <dbReference type="ARBA" id="ARBA00022777"/>
    </source>
</evidence>
<dbReference type="Pfam" id="PF02503">
    <property type="entry name" value="PP_kinase"/>
    <property type="match status" value="1"/>
</dbReference>
<dbReference type="CDD" id="cd09165">
    <property type="entry name" value="PLDc_PaPPK1_C1_like"/>
    <property type="match status" value="1"/>
</dbReference>
<comment type="caution">
    <text evidence="12">The sequence shown here is derived from an EMBL/GenBank/DDBJ whole genome shotgun (WGS) entry which is preliminary data.</text>
</comment>